<name>A0A0E9QFH6_ANGAN</name>
<evidence type="ECO:0000256" key="1">
    <source>
        <dbReference type="SAM" id="MobiDB-lite"/>
    </source>
</evidence>
<proteinExistence type="predicted"/>
<accession>A0A0E9QFH6</accession>
<organism evidence="2">
    <name type="scientific">Anguilla anguilla</name>
    <name type="common">European freshwater eel</name>
    <name type="synonym">Muraena anguilla</name>
    <dbReference type="NCBI Taxonomy" id="7936"/>
    <lineage>
        <taxon>Eukaryota</taxon>
        <taxon>Metazoa</taxon>
        <taxon>Chordata</taxon>
        <taxon>Craniata</taxon>
        <taxon>Vertebrata</taxon>
        <taxon>Euteleostomi</taxon>
        <taxon>Actinopterygii</taxon>
        <taxon>Neopterygii</taxon>
        <taxon>Teleostei</taxon>
        <taxon>Anguilliformes</taxon>
        <taxon>Anguillidae</taxon>
        <taxon>Anguilla</taxon>
    </lineage>
</organism>
<dbReference type="EMBL" id="GBXM01103750">
    <property type="protein sequence ID" value="JAH04827.1"/>
    <property type="molecule type" value="Transcribed_RNA"/>
</dbReference>
<protein>
    <submittedName>
        <fullName evidence="2">Uncharacterized protein</fullName>
    </submittedName>
</protein>
<reference evidence="2" key="2">
    <citation type="journal article" date="2015" name="Fish Shellfish Immunol.">
        <title>Early steps in the European eel (Anguilla anguilla)-Vibrio vulnificus interaction in the gills: Role of the RtxA13 toxin.</title>
        <authorList>
            <person name="Callol A."/>
            <person name="Pajuelo D."/>
            <person name="Ebbesson L."/>
            <person name="Teles M."/>
            <person name="MacKenzie S."/>
            <person name="Amaro C."/>
        </authorList>
    </citation>
    <scope>NUCLEOTIDE SEQUENCE</scope>
</reference>
<evidence type="ECO:0000313" key="2">
    <source>
        <dbReference type="EMBL" id="JAH15636.1"/>
    </source>
</evidence>
<dbReference type="EMBL" id="GBXM01099576">
    <property type="protein sequence ID" value="JAH09001.1"/>
    <property type="molecule type" value="Transcribed_RNA"/>
</dbReference>
<feature type="region of interest" description="Disordered" evidence="1">
    <location>
        <begin position="1"/>
        <end position="37"/>
    </location>
</feature>
<dbReference type="EMBL" id="GBXM01092941">
    <property type="protein sequence ID" value="JAH15636.1"/>
    <property type="molecule type" value="Transcribed_RNA"/>
</dbReference>
<sequence length="37" mass="3973">MVCKLEVPNSGGIGDAKLNESYSSRASPNERPPIRAK</sequence>
<reference evidence="2" key="1">
    <citation type="submission" date="2014-11" db="EMBL/GenBank/DDBJ databases">
        <authorList>
            <person name="Amaro Gonzalez C."/>
        </authorList>
    </citation>
    <scope>NUCLEOTIDE SEQUENCE</scope>
</reference>
<dbReference type="EMBL" id="GBXM01104414">
    <property type="protein sequence ID" value="JAH04163.1"/>
    <property type="molecule type" value="Transcribed_RNA"/>
</dbReference>
<dbReference type="AlphaFoldDB" id="A0A0E9QFH6"/>